<dbReference type="InterPro" id="IPR011944">
    <property type="entry name" value="Steroid_delta5-4_isomerase"/>
</dbReference>
<evidence type="ECO:0000259" key="2">
    <source>
        <dbReference type="Pfam" id="PF14534"/>
    </source>
</evidence>
<sequence>MRLRSLVSCAPLLAALVLAPVGCDAQPPAAGAAASQAAPLPSVTLPPELDRVLRDYERAWSARDADGLAALFAEDGFVLANGAPPRRGRAAIAEGYRGQGGPLALRALGYATADTVGWIIGAFAGAPGEADGGKFVLALKRSTAGQPWRIAADIDNPIRRR</sequence>
<dbReference type="InterPro" id="IPR032710">
    <property type="entry name" value="NTF2-like_dom_sf"/>
</dbReference>
<dbReference type="SUPFAM" id="SSF54427">
    <property type="entry name" value="NTF2-like"/>
    <property type="match status" value="1"/>
</dbReference>
<name>A0AA37Q5Y6_9BACT</name>
<reference evidence="3" key="1">
    <citation type="submission" date="2022-08" db="EMBL/GenBank/DDBJ databases">
        <title>Draft genome sequencing of Roseisolibacter agri AW1220.</title>
        <authorList>
            <person name="Tobiishi Y."/>
            <person name="Tonouchi A."/>
        </authorList>
    </citation>
    <scope>NUCLEOTIDE SEQUENCE</scope>
    <source>
        <strain evidence="3">AW1220</strain>
    </source>
</reference>
<dbReference type="InterPro" id="IPR027843">
    <property type="entry name" value="DUF4440"/>
</dbReference>
<proteinExistence type="predicted"/>
<evidence type="ECO:0000256" key="1">
    <source>
        <dbReference type="SAM" id="SignalP"/>
    </source>
</evidence>
<dbReference type="EMBL" id="BRXS01000001">
    <property type="protein sequence ID" value="GLC23581.1"/>
    <property type="molecule type" value="Genomic_DNA"/>
</dbReference>
<comment type="caution">
    <text evidence="3">The sequence shown here is derived from an EMBL/GenBank/DDBJ whole genome shotgun (WGS) entry which is preliminary data.</text>
</comment>
<evidence type="ECO:0000313" key="3">
    <source>
        <dbReference type="EMBL" id="GLC23581.1"/>
    </source>
</evidence>
<dbReference type="Gene3D" id="3.10.450.50">
    <property type="match status" value="1"/>
</dbReference>
<protein>
    <recommendedName>
        <fullName evidence="2">DUF4440 domain-containing protein</fullName>
    </recommendedName>
</protein>
<organism evidence="3 4">
    <name type="scientific">Roseisolibacter agri</name>
    <dbReference type="NCBI Taxonomy" id="2014610"/>
    <lineage>
        <taxon>Bacteria</taxon>
        <taxon>Pseudomonadati</taxon>
        <taxon>Gemmatimonadota</taxon>
        <taxon>Gemmatimonadia</taxon>
        <taxon>Gemmatimonadales</taxon>
        <taxon>Gemmatimonadaceae</taxon>
        <taxon>Roseisolibacter</taxon>
    </lineage>
</organism>
<evidence type="ECO:0000313" key="4">
    <source>
        <dbReference type="Proteomes" id="UP001161325"/>
    </source>
</evidence>
<dbReference type="NCBIfam" id="TIGR02246">
    <property type="entry name" value="SgcJ/EcaC family oxidoreductase"/>
    <property type="match status" value="1"/>
</dbReference>
<dbReference type="Proteomes" id="UP001161325">
    <property type="component" value="Unassembled WGS sequence"/>
</dbReference>
<keyword evidence="1" id="KW-0732">Signal</keyword>
<feature type="domain" description="DUF4440" evidence="2">
    <location>
        <begin position="51"/>
        <end position="123"/>
    </location>
</feature>
<feature type="chain" id="PRO_5041234534" description="DUF4440 domain-containing protein" evidence="1">
    <location>
        <begin position="26"/>
        <end position="161"/>
    </location>
</feature>
<keyword evidence="4" id="KW-1185">Reference proteome</keyword>
<accession>A0AA37Q5Y6</accession>
<dbReference type="AlphaFoldDB" id="A0AA37Q5Y6"/>
<dbReference type="RefSeq" id="WP_284348015.1">
    <property type="nucleotide sequence ID" value="NZ_BRXS01000001.1"/>
</dbReference>
<gene>
    <name evidence="3" type="ORF">rosag_00940</name>
</gene>
<dbReference type="Pfam" id="PF14534">
    <property type="entry name" value="DUF4440"/>
    <property type="match status" value="1"/>
</dbReference>
<feature type="signal peptide" evidence="1">
    <location>
        <begin position="1"/>
        <end position="25"/>
    </location>
</feature>